<keyword evidence="3" id="KW-1185">Reference proteome</keyword>
<dbReference type="Proteomes" id="UP001500897">
    <property type="component" value="Unassembled WGS sequence"/>
</dbReference>
<dbReference type="SUPFAM" id="SSF53901">
    <property type="entry name" value="Thiolase-like"/>
    <property type="match status" value="1"/>
</dbReference>
<accession>A0ABN2K9F2</accession>
<dbReference type="InterPro" id="IPR016039">
    <property type="entry name" value="Thiolase-like"/>
</dbReference>
<reference evidence="3" key="1">
    <citation type="journal article" date="2019" name="Int. J. Syst. Evol. Microbiol.">
        <title>The Global Catalogue of Microorganisms (GCM) 10K type strain sequencing project: providing services to taxonomists for standard genome sequencing and annotation.</title>
        <authorList>
            <consortium name="The Broad Institute Genomics Platform"/>
            <consortium name="The Broad Institute Genome Sequencing Center for Infectious Disease"/>
            <person name="Wu L."/>
            <person name="Ma J."/>
        </authorList>
    </citation>
    <scope>NUCLEOTIDE SEQUENCE [LARGE SCALE GENOMIC DNA]</scope>
    <source>
        <strain evidence="3">JCM 14559</strain>
    </source>
</reference>
<feature type="compositionally biased region" description="Basic and acidic residues" evidence="1">
    <location>
        <begin position="249"/>
        <end position="258"/>
    </location>
</feature>
<comment type="caution">
    <text evidence="2">The sequence shown here is derived from an EMBL/GenBank/DDBJ whole genome shotgun (WGS) entry which is preliminary data.</text>
</comment>
<organism evidence="2 3">
    <name type="scientific">Kitasatospora saccharophila</name>
    <dbReference type="NCBI Taxonomy" id="407973"/>
    <lineage>
        <taxon>Bacteria</taxon>
        <taxon>Bacillati</taxon>
        <taxon>Actinomycetota</taxon>
        <taxon>Actinomycetes</taxon>
        <taxon>Kitasatosporales</taxon>
        <taxon>Streptomycetaceae</taxon>
        <taxon>Kitasatospora</taxon>
    </lineage>
</organism>
<sequence>MSLRTLLPPAPAGAPAPRWGVRRAARLAFPEPSALAADPVHAARLHRYLTDLLAPYGLSVRTDAPGTPGLPGAPDAPDAGSPGPPVSGQSYGEMAEALIRAVVPAGEQVDLLVLAHSVPDLTPGRATACRLGHVCPGAPLSFAVSGQDGTAAFTALRLLTAYADSAGLRRALLLVVEQDALPYDPGVPVALPAVSRGVALLFGDPLPGERVLRLDPAGITPAGPHPADPAQPGTGLWWELGALSSPEEAPDRTGEVPR</sequence>
<dbReference type="EMBL" id="BAAANS010000036">
    <property type="protein sequence ID" value="GAA2109101.1"/>
    <property type="molecule type" value="Genomic_DNA"/>
</dbReference>
<protein>
    <recommendedName>
        <fullName evidence="4">Beta-ketoacyl synthase-like protein</fullName>
    </recommendedName>
</protein>
<feature type="region of interest" description="Disordered" evidence="1">
    <location>
        <begin position="217"/>
        <end position="258"/>
    </location>
</feature>
<feature type="compositionally biased region" description="Low complexity" evidence="1">
    <location>
        <begin position="63"/>
        <end position="81"/>
    </location>
</feature>
<evidence type="ECO:0000313" key="2">
    <source>
        <dbReference type="EMBL" id="GAA2109101.1"/>
    </source>
</evidence>
<evidence type="ECO:0008006" key="4">
    <source>
        <dbReference type="Google" id="ProtNLM"/>
    </source>
</evidence>
<evidence type="ECO:0000256" key="1">
    <source>
        <dbReference type="SAM" id="MobiDB-lite"/>
    </source>
</evidence>
<proteinExistence type="predicted"/>
<feature type="region of interest" description="Disordered" evidence="1">
    <location>
        <begin position="63"/>
        <end position="90"/>
    </location>
</feature>
<evidence type="ECO:0000313" key="3">
    <source>
        <dbReference type="Proteomes" id="UP001500897"/>
    </source>
</evidence>
<name>A0ABN2K9F2_9ACTN</name>
<gene>
    <name evidence="2" type="ORF">GCM10009759_49460</name>
</gene>
<dbReference type="RefSeq" id="WP_344554782.1">
    <property type="nucleotide sequence ID" value="NZ_BAAANS010000036.1"/>
</dbReference>